<feature type="chain" id="PRO_5010821350" evidence="2">
    <location>
        <begin position="25"/>
        <end position="107"/>
    </location>
</feature>
<protein>
    <submittedName>
        <fullName evidence="3">Uncharacterized protein</fullName>
    </submittedName>
</protein>
<sequence length="107" mass="11365">MRASNVLLLALCFCLVVQMWNAEARRLVQRRSDLTVGVTVELPPIGLPVNLPLPPIGLPVNLPLPPIGLPVNLPLPPIGLPGSLASDEGESEKAGATTVEKDENYNP</sequence>
<reference evidence="3" key="2">
    <citation type="journal article" date="2008" name="BMC Genomics">
        <title>A conifer genomics resource of 200,000 spruce (Picea spp.) ESTs and 6,464 high-quality, sequence-finished full-length cDNAs for Sitka spruce (Picea sitchensis).</title>
        <authorList>
            <person name="Ralph S.G."/>
            <person name="Chun H.J."/>
            <person name="Kolosova N."/>
            <person name="Cooper D."/>
            <person name="Oddy C."/>
            <person name="Ritland C.E."/>
            <person name="Kirkpatrick R."/>
            <person name="Moore R."/>
            <person name="Barber S."/>
            <person name="Holt R.A."/>
            <person name="Jones S.J."/>
            <person name="Marra M.A."/>
            <person name="Douglas C.J."/>
            <person name="Ritland K."/>
            <person name="Bohlmann J."/>
        </authorList>
    </citation>
    <scope>NUCLEOTIDE SEQUENCE</scope>
    <source>
        <tissue evidence="3">Green portion of the leader tissue</tissue>
    </source>
</reference>
<evidence type="ECO:0000256" key="2">
    <source>
        <dbReference type="SAM" id="SignalP"/>
    </source>
</evidence>
<evidence type="ECO:0000313" key="4">
    <source>
        <dbReference type="EMBL" id="ABR17391.1"/>
    </source>
</evidence>
<proteinExistence type="evidence at transcript level"/>
<organism evidence="3">
    <name type="scientific">Picea sitchensis</name>
    <name type="common">Sitka spruce</name>
    <name type="synonym">Pinus sitchensis</name>
    <dbReference type="NCBI Taxonomy" id="3332"/>
    <lineage>
        <taxon>Eukaryota</taxon>
        <taxon>Viridiplantae</taxon>
        <taxon>Streptophyta</taxon>
        <taxon>Embryophyta</taxon>
        <taxon>Tracheophyta</taxon>
        <taxon>Spermatophyta</taxon>
        <taxon>Pinopsida</taxon>
        <taxon>Pinidae</taxon>
        <taxon>Conifers I</taxon>
        <taxon>Pinales</taxon>
        <taxon>Pinaceae</taxon>
        <taxon>Picea</taxon>
    </lineage>
</organism>
<evidence type="ECO:0000256" key="1">
    <source>
        <dbReference type="SAM" id="MobiDB-lite"/>
    </source>
</evidence>
<feature type="region of interest" description="Disordered" evidence="1">
    <location>
        <begin position="82"/>
        <end position="107"/>
    </location>
</feature>
<dbReference type="EMBL" id="EF084710">
    <property type="protein sequence ID" value="ABK24021.1"/>
    <property type="molecule type" value="mRNA"/>
</dbReference>
<dbReference type="EMBL" id="EF083527">
    <property type="protein sequence ID" value="ABK22871.1"/>
    <property type="molecule type" value="mRNA"/>
</dbReference>
<reference evidence="4" key="1">
    <citation type="submission" date="2007-06" db="EMBL/GenBank/DDBJ databases">
        <title>Full length cDNA sequences from Sitka Spruce (Picea sitchensis).</title>
        <authorList>
            <person name="Ralph S.G."/>
            <person name="Chun H.E."/>
            <person name="Liao N."/>
            <person name="Ali J."/>
            <person name="Reid K."/>
            <person name="Kolosova N."/>
            <person name="Cooper N."/>
            <person name="Cullis C."/>
            <person name="Jancsik S."/>
            <person name="Moore R."/>
            <person name="Mayo M."/>
            <person name="Wagner S."/>
            <person name="Holt R.A."/>
            <person name="Jones S.J.M."/>
            <person name="Marra M.A."/>
            <person name="Ritland C.E."/>
            <person name="Ritland K."/>
            <person name="Bohlmann J."/>
        </authorList>
    </citation>
    <scope>NUCLEOTIDE SEQUENCE</scope>
    <source>
        <tissue evidence="4">Green portion of the leader tissue</tissue>
    </source>
</reference>
<accession>A9NQG0</accession>
<dbReference type="AlphaFoldDB" id="A9NQG0"/>
<feature type="signal peptide" evidence="2">
    <location>
        <begin position="1"/>
        <end position="24"/>
    </location>
</feature>
<name>A9NQG0_PICSI</name>
<dbReference type="EMBL" id="EF677577">
    <property type="protein sequence ID" value="ABR17391.1"/>
    <property type="molecule type" value="mRNA"/>
</dbReference>
<keyword evidence="2" id="KW-0732">Signal</keyword>
<evidence type="ECO:0000313" key="3">
    <source>
        <dbReference type="EMBL" id="ABK22871.1"/>
    </source>
</evidence>